<dbReference type="Pfam" id="PF13698">
    <property type="entry name" value="DUF4156"/>
    <property type="match status" value="1"/>
</dbReference>
<evidence type="ECO:0000313" key="3">
    <source>
        <dbReference type="Proteomes" id="UP000242515"/>
    </source>
</evidence>
<dbReference type="Proteomes" id="UP000242515">
    <property type="component" value="Unassembled WGS sequence"/>
</dbReference>
<dbReference type="RefSeq" id="WP_092671707.1">
    <property type="nucleotide sequence ID" value="NZ_FOGC01000001.1"/>
</dbReference>
<name>A0A1H9DK21_9GAMM</name>
<evidence type="ECO:0008006" key="4">
    <source>
        <dbReference type="Google" id="ProtNLM"/>
    </source>
</evidence>
<evidence type="ECO:0000313" key="2">
    <source>
        <dbReference type="EMBL" id="SEQ13667.1"/>
    </source>
</evidence>
<sequence>MRLLSVIPVLVAVLVVAGCSSSGNQLNAAGQNVRFIDQQPGTECHYIGTASGEQSNWFSGQQIEGGNSLRGAANNLRNRAAEMGGNVIYNASTPGLSLVSSFVPVATKMSGQVYKCP</sequence>
<dbReference type="InterPro" id="IPR025294">
    <property type="entry name" value="DUF4156"/>
</dbReference>
<proteinExistence type="predicted"/>
<reference evidence="3" key="1">
    <citation type="submission" date="2016-10" db="EMBL/GenBank/DDBJ databases">
        <authorList>
            <person name="Varghese N."/>
            <person name="Submissions S."/>
        </authorList>
    </citation>
    <scope>NUCLEOTIDE SEQUENCE [LARGE SCALE GENOMIC DNA]</scope>
    <source>
        <strain evidence="3">8N4</strain>
    </source>
</reference>
<organism evidence="2 3">
    <name type="scientific">Rosenbergiella nectarea</name>
    <dbReference type="NCBI Taxonomy" id="988801"/>
    <lineage>
        <taxon>Bacteria</taxon>
        <taxon>Pseudomonadati</taxon>
        <taxon>Pseudomonadota</taxon>
        <taxon>Gammaproteobacteria</taxon>
        <taxon>Enterobacterales</taxon>
        <taxon>Erwiniaceae</taxon>
        <taxon>Rosenbergiella</taxon>
    </lineage>
</organism>
<dbReference type="STRING" id="988801.SAMN05216522_101310"/>
<protein>
    <recommendedName>
        <fullName evidence="4">DUF4156 domain-containing protein</fullName>
    </recommendedName>
</protein>
<dbReference type="AlphaFoldDB" id="A0A1H9DK21"/>
<feature type="chain" id="PRO_5017272986" description="DUF4156 domain-containing protein" evidence="1">
    <location>
        <begin position="29"/>
        <end position="117"/>
    </location>
</feature>
<feature type="signal peptide" evidence="1">
    <location>
        <begin position="1"/>
        <end position="28"/>
    </location>
</feature>
<accession>A0A1H9DK21</accession>
<evidence type="ECO:0000256" key="1">
    <source>
        <dbReference type="SAM" id="SignalP"/>
    </source>
</evidence>
<gene>
    <name evidence="2" type="ORF">SAMN05216522_101310</name>
</gene>
<dbReference type="EMBL" id="FOGC01000001">
    <property type="protein sequence ID" value="SEQ13667.1"/>
    <property type="molecule type" value="Genomic_DNA"/>
</dbReference>
<keyword evidence="3" id="KW-1185">Reference proteome</keyword>
<dbReference type="OrthoDB" id="6415152at2"/>
<dbReference type="PROSITE" id="PS51257">
    <property type="entry name" value="PROKAR_LIPOPROTEIN"/>
    <property type="match status" value="1"/>
</dbReference>
<keyword evidence="1" id="KW-0732">Signal</keyword>